<evidence type="ECO:0000256" key="5">
    <source>
        <dbReference type="ARBA" id="ARBA00023204"/>
    </source>
</evidence>
<dbReference type="Pfam" id="PF08423">
    <property type="entry name" value="Rad51"/>
    <property type="match status" value="2"/>
</dbReference>
<dbReference type="PANTHER" id="PTHR46487:SF1">
    <property type="entry name" value="DNA REPAIR PROTEIN XRCC3"/>
    <property type="match status" value="1"/>
</dbReference>
<evidence type="ECO:0000313" key="8">
    <source>
        <dbReference type="EMBL" id="KAL2614061.1"/>
    </source>
</evidence>
<keyword evidence="6" id="KW-0539">Nucleus</keyword>
<evidence type="ECO:0000256" key="1">
    <source>
        <dbReference type="ARBA" id="ARBA00004123"/>
    </source>
</evidence>
<reference evidence="8 9" key="1">
    <citation type="submission" date="2024-09" db="EMBL/GenBank/DDBJ databases">
        <title>Chromosome-scale assembly of Riccia fluitans.</title>
        <authorList>
            <person name="Paukszto L."/>
            <person name="Sawicki J."/>
            <person name="Karawczyk K."/>
            <person name="Piernik-Szablinska J."/>
            <person name="Szczecinska M."/>
            <person name="Mazdziarz M."/>
        </authorList>
    </citation>
    <scope>NUCLEOTIDE SEQUENCE [LARGE SCALE GENOMIC DNA]</scope>
    <source>
        <strain evidence="8">Rf_01</strain>
        <tissue evidence="8">Aerial parts of the thallus</tissue>
    </source>
</reference>
<protein>
    <recommendedName>
        <fullName evidence="7">RecA family profile 1 domain-containing protein</fullName>
    </recommendedName>
</protein>
<keyword evidence="9" id="KW-1185">Reference proteome</keyword>
<evidence type="ECO:0000256" key="3">
    <source>
        <dbReference type="ARBA" id="ARBA00022763"/>
    </source>
</evidence>
<comment type="subcellular location">
    <subcellularLocation>
        <location evidence="1">Nucleus</location>
    </subcellularLocation>
</comment>
<evidence type="ECO:0000313" key="9">
    <source>
        <dbReference type="Proteomes" id="UP001605036"/>
    </source>
</evidence>
<dbReference type="InterPro" id="IPR020588">
    <property type="entry name" value="RecA_ATP-bd"/>
</dbReference>
<dbReference type="PANTHER" id="PTHR46487">
    <property type="entry name" value="DNA REPAIR PROTEIN XRCC3"/>
    <property type="match status" value="1"/>
</dbReference>
<accession>A0ABD1XYM8</accession>
<dbReference type="GO" id="GO:0005634">
    <property type="term" value="C:nucleus"/>
    <property type="evidence" value="ECO:0007669"/>
    <property type="project" value="UniProtKB-SubCell"/>
</dbReference>
<dbReference type="Proteomes" id="UP001605036">
    <property type="component" value="Unassembled WGS sequence"/>
</dbReference>
<keyword evidence="3" id="KW-0227">DNA damage</keyword>
<dbReference type="PROSITE" id="PS50162">
    <property type="entry name" value="RECA_2"/>
    <property type="match status" value="1"/>
</dbReference>
<dbReference type="CDD" id="cd19491">
    <property type="entry name" value="XRCC3"/>
    <property type="match status" value="1"/>
</dbReference>
<dbReference type="GO" id="GO:0006281">
    <property type="term" value="P:DNA repair"/>
    <property type="evidence" value="ECO:0007669"/>
    <property type="project" value="UniProtKB-KW"/>
</dbReference>
<evidence type="ECO:0000256" key="4">
    <source>
        <dbReference type="ARBA" id="ARBA00022840"/>
    </source>
</evidence>
<dbReference type="InterPro" id="IPR013632">
    <property type="entry name" value="Rad51_C"/>
</dbReference>
<evidence type="ECO:0000256" key="6">
    <source>
        <dbReference type="ARBA" id="ARBA00023242"/>
    </source>
</evidence>
<keyword evidence="5" id="KW-0234">DNA repair</keyword>
<dbReference type="Gene3D" id="3.40.50.300">
    <property type="entry name" value="P-loop containing nucleotide triphosphate hydrolases"/>
    <property type="match status" value="1"/>
</dbReference>
<sequence length="425" mass="46926">MATVASARSLLKKSKKVSSGCPHLDSFLRGGFPCGSVTELVGESASGKTQLCLQLSIAVQLPLAEDGSGNCVNGSALYVYTENYFPYRRLQEIANHMVVRRGREGRAVNSDARTLRSLDVNVNPRRIPTKVDNSRKAASAAGPVNPCNRVFIQGIQTAENLLEYLDYVRHLLAYPLLRPVKIIVIDSMAALFRSDFDNNVDEMRQRVNLYFQVVSKLKKYAEEFNLAVVVTNQVTDSFEPESFLSNGVFGMNGTQDHEILATSGRRVVPALGLSWSHCVNTRLFLSRSDWNGNLVGRSIQVVFAPHLPIVSCDFEVNSRGVQGLLPPKLTAVGYEEGIVSTPPHNGILLLPPSRILVTPPHCNLEKSDNPTAPDSNERLFQISQSQRVIETPPYSSVKRKDDLTVEAAEFQAQKSTATLQLKLFR</sequence>
<keyword evidence="2" id="KW-0547">Nucleotide-binding</keyword>
<proteinExistence type="predicted"/>
<dbReference type="EMBL" id="JBHFFA010000007">
    <property type="protein sequence ID" value="KAL2614061.1"/>
    <property type="molecule type" value="Genomic_DNA"/>
</dbReference>
<organism evidence="8 9">
    <name type="scientific">Riccia fluitans</name>
    <dbReference type="NCBI Taxonomy" id="41844"/>
    <lineage>
        <taxon>Eukaryota</taxon>
        <taxon>Viridiplantae</taxon>
        <taxon>Streptophyta</taxon>
        <taxon>Embryophyta</taxon>
        <taxon>Marchantiophyta</taxon>
        <taxon>Marchantiopsida</taxon>
        <taxon>Marchantiidae</taxon>
        <taxon>Marchantiales</taxon>
        <taxon>Ricciaceae</taxon>
        <taxon>Riccia</taxon>
    </lineage>
</organism>
<dbReference type="InterPro" id="IPR047348">
    <property type="entry name" value="XRCC3-like_C"/>
</dbReference>
<dbReference type="GO" id="GO:0005524">
    <property type="term" value="F:ATP binding"/>
    <property type="evidence" value="ECO:0007669"/>
    <property type="project" value="UniProtKB-KW"/>
</dbReference>
<keyword evidence="4" id="KW-0067">ATP-binding</keyword>
<feature type="domain" description="RecA family profile 1" evidence="7">
    <location>
        <begin position="13"/>
        <end position="234"/>
    </location>
</feature>
<dbReference type="SUPFAM" id="SSF52540">
    <property type="entry name" value="P-loop containing nucleoside triphosphate hydrolases"/>
    <property type="match status" value="1"/>
</dbReference>
<dbReference type="AlphaFoldDB" id="A0ABD1XYM8"/>
<name>A0ABD1XYM8_9MARC</name>
<dbReference type="InterPro" id="IPR027417">
    <property type="entry name" value="P-loop_NTPase"/>
</dbReference>
<comment type="caution">
    <text evidence="8">The sequence shown here is derived from an EMBL/GenBank/DDBJ whole genome shotgun (WGS) entry which is preliminary data.</text>
</comment>
<evidence type="ECO:0000256" key="2">
    <source>
        <dbReference type="ARBA" id="ARBA00022741"/>
    </source>
</evidence>
<gene>
    <name evidence="8" type="ORF">R1flu_025753</name>
</gene>
<evidence type="ECO:0000259" key="7">
    <source>
        <dbReference type="PROSITE" id="PS50162"/>
    </source>
</evidence>